<feature type="compositionally biased region" description="Basic and acidic residues" evidence="8">
    <location>
        <begin position="835"/>
        <end position="853"/>
    </location>
</feature>
<dbReference type="SMART" id="SM00487">
    <property type="entry name" value="DEXDc"/>
    <property type="match status" value="1"/>
</dbReference>
<evidence type="ECO:0000256" key="6">
    <source>
        <dbReference type="PROSITE-ProRule" id="PRU00552"/>
    </source>
</evidence>
<keyword evidence="1 7" id="KW-0547">Nucleotide-binding</keyword>
<dbReference type="InterPro" id="IPR000629">
    <property type="entry name" value="RNA-helicase_DEAD-box_CS"/>
</dbReference>
<dbReference type="SMART" id="SM01178">
    <property type="entry name" value="DUF4217"/>
    <property type="match status" value="1"/>
</dbReference>
<feature type="domain" description="DEAD-box RNA helicase Q" evidence="11">
    <location>
        <begin position="128"/>
        <end position="156"/>
    </location>
</feature>
<dbReference type="PROSITE" id="PS51192">
    <property type="entry name" value="HELICASE_ATP_BIND_1"/>
    <property type="match status" value="1"/>
</dbReference>
<dbReference type="GO" id="GO:0016887">
    <property type="term" value="F:ATP hydrolysis activity"/>
    <property type="evidence" value="ECO:0007669"/>
    <property type="project" value="RHEA"/>
</dbReference>
<organism evidence="12">
    <name type="scientific">Chromera velia CCMP2878</name>
    <dbReference type="NCBI Taxonomy" id="1169474"/>
    <lineage>
        <taxon>Eukaryota</taxon>
        <taxon>Sar</taxon>
        <taxon>Alveolata</taxon>
        <taxon>Colpodellida</taxon>
        <taxon>Chromeraceae</taxon>
        <taxon>Chromera</taxon>
    </lineage>
</organism>
<feature type="region of interest" description="Disordered" evidence="8">
    <location>
        <begin position="746"/>
        <end position="998"/>
    </location>
</feature>
<dbReference type="PROSITE" id="PS51194">
    <property type="entry name" value="HELICASE_CTER"/>
    <property type="match status" value="1"/>
</dbReference>
<dbReference type="GO" id="GO:0003723">
    <property type="term" value="F:RNA binding"/>
    <property type="evidence" value="ECO:0007669"/>
    <property type="project" value="UniProtKB-UniRule"/>
</dbReference>
<dbReference type="GO" id="GO:0005524">
    <property type="term" value="F:ATP binding"/>
    <property type="evidence" value="ECO:0007669"/>
    <property type="project" value="UniProtKB-UniRule"/>
</dbReference>
<gene>
    <name evidence="12" type="ORF">Cvel_5648</name>
</gene>
<feature type="domain" description="Helicase C-terminal" evidence="10">
    <location>
        <begin position="349"/>
        <end position="511"/>
    </location>
</feature>
<protein>
    <recommendedName>
        <fullName evidence="7">ATP-dependent RNA helicase</fullName>
        <ecNumber evidence="7">3.6.4.13</ecNumber>
    </recommendedName>
</protein>
<dbReference type="InterPro" id="IPR014014">
    <property type="entry name" value="RNA_helicase_DEAD_Q_motif"/>
</dbReference>
<dbReference type="PANTHER" id="PTHR24031">
    <property type="entry name" value="RNA HELICASE"/>
    <property type="match status" value="1"/>
</dbReference>
<feature type="compositionally biased region" description="Acidic residues" evidence="8">
    <location>
        <begin position="692"/>
        <end position="701"/>
    </location>
</feature>
<dbReference type="InterPro" id="IPR014001">
    <property type="entry name" value="Helicase_ATP-bd"/>
</dbReference>
<evidence type="ECO:0000256" key="5">
    <source>
        <dbReference type="ARBA" id="ARBA00022884"/>
    </source>
</evidence>
<feature type="compositionally biased region" description="Acidic residues" evidence="8">
    <location>
        <begin position="803"/>
        <end position="814"/>
    </location>
</feature>
<feature type="region of interest" description="Disordered" evidence="8">
    <location>
        <begin position="678"/>
        <end position="701"/>
    </location>
</feature>
<dbReference type="PROSITE" id="PS51195">
    <property type="entry name" value="Q_MOTIF"/>
    <property type="match status" value="1"/>
</dbReference>
<reference evidence="12" key="1">
    <citation type="submission" date="2014-11" db="EMBL/GenBank/DDBJ databases">
        <authorList>
            <person name="Otto D Thomas"/>
            <person name="Naeem Raeece"/>
        </authorList>
    </citation>
    <scope>NUCLEOTIDE SEQUENCE</scope>
</reference>
<feature type="compositionally biased region" description="Basic residues" evidence="8">
    <location>
        <begin position="33"/>
        <end position="42"/>
    </location>
</feature>
<feature type="compositionally biased region" description="Basic and acidic residues" evidence="8">
    <location>
        <begin position="972"/>
        <end position="987"/>
    </location>
</feature>
<feature type="region of interest" description="Disordered" evidence="8">
    <location>
        <begin position="1"/>
        <end position="122"/>
    </location>
</feature>
<dbReference type="PROSITE" id="PS00039">
    <property type="entry name" value="DEAD_ATP_HELICASE"/>
    <property type="match status" value="1"/>
</dbReference>
<evidence type="ECO:0000256" key="7">
    <source>
        <dbReference type="RuleBase" id="RU365068"/>
    </source>
</evidence>
<feature type="region of interest" description="Disordered" evidence="8">
    <location>
        <begin position="630"/>
        <end position="665"/>
    </location>
</feature>
<keyword evidence="4 7" id="KW-0067">ATP-binding</keyword>
<accession>A0A0G4H3S2</accession>
<feature type="compositionally biased region" description="Acidic residues" evidence="8">
    <location>
        <begin position="900"/>
        <end position="927"/>
    </location>
</feature>
<keyword evidence="3 7" id="KW-0347">Helicase</keyword>
<dbReference type="Pfam" id="PF13959">
    <property type="entry name" value="CTE_SPB4"/>
    <property type="match status" value="1"/>
</dbReference>
<evidence type="ECO:0000259" key="9">
    <source>
        <dbReference type="PROSITE" id="PS51192"/>
    </source>
</evidence>
<dbReference type="InterPro" id="IPR011545">
    <property type="entry name" value="DEAD/DEAH_box_helicase_dom"/>
</dbReference>
<dbReference type="EC" id="3.6.4.13" evidence="7"/>
<feature type="compositionally biased region" description="Acidic residues" evidence="8">
    <location>
        <begin position="959"/>
        <end position="968"/>
    </location>
</feature>
<comment type="similarity">
    <text evidence="7">Belongs to the DEAD box helicase family.</text>
</comment>
<dbReference type="InterPro" id="IPR027417">
    <property type="entry name" value="P-loop_NTPase"/>
</dbReference>
<dbReference type="Pfam" id="PF00270">
    <property type="entry name" value="DEAD"/>
    <property type="match status" value="1"/>
</dbReference>
<sequence length="1013" mass="112366">MVKREDQGKVPRGRQGGGVGKGGKKPQGWAKGKGPHQKRKGGKGAQSPKGGKGPRKGSLTPEQIREKEERIRKREQSERRKEEREISELEERILIECPPPGGKWKPLLGPEEEEGAQETSEGPRLTVGLFADLPISTRTQRGLKAGGFVQLTPIQKEAIPHALAGRDVLGEAKTGSGKTLAFIVPIVERLFRQRFTSTDGLGALILSPTRELAVQIFDVLRNVGKQHDLSAGCVIGGKDVSAEQHRIHTLNVLVATPGRLLQHMDESPSWDASNLQILVLDEADRCLDLGFRDTLSAIMRELPNPGERQTMLFSATLRGAGMQELAMMSLKNPEKLSVNADDDFATPLSLRQHYVTCPLEEKVDSLFAFLRTHSRKRVIVFVSACKQVRYLSLAFRELKTGSRILGLHGQQSQAARLKVYEEFLRRKAAVALICTDIAARGVDFPAVDWVVQMDCPENIDTYIHRVGRTARYGSSGHSLLFLTPSEEKFAEKLKASKIPIKQVKVNAKKRRPLEDKLSAMLAASQELKHTAQKALLAYTRAVCLMPDKEVFSFASLDLEAFAKSLGLASAPELPFVPSGGKGHDALAEGERGEGGFSIEHNEMKAKKNLSKLERLKLKIREKKEAKLRAKQAAEEGGVVERGGGEEGLEDEEEEDVLSEEEGMKKKLTKRERFEKRMREARERRGGEFGNGGEEEDGDEEFLQIKPKIDTLAKDAEEDAEEDFDMIRNEKVEAALKKGRIKLRRDGTAKVKGAALAMRQSLEQGGHKFFDEEEGEGDGEGETNGPSKSESTLWRLLDSREGADDAEEEEEEERENGEGGTVQADDRARFLRAMRRRLESQRDKDKETERERVREKHRKKKAKMKEAAAALSAGREGKGGGVQLVPMLAGGSDEGSHGEEGEGDLWWEREGEEEEGEGEGGQSDESETEAPPWAGNLKRKNGPPYEKPPTKQKRMKEEELMSEDEDEMMEGTWKNERSGRRNQVEGGRKGQTKGSSAVKDLEEEALAALGFDGF</sequence>
<evidence type="ECO:0000256" key="2">
    <source>
        <dbReference type="ARBA" id="ARBA00022801"/>
    </source>
</evidence>
<dbReference type="SUPFAM" id="SSF52540">
    <property type="entry name" value="P-loop containing nucleoside triphosphate hydrolases"/>
    <property type="match status" value="1"/>
</dbReference>
<evidence type="ECO:0000259" key="10">
    <source>
        <dbReference type="PROSITE" id="PS51194"/>
    </source>
</evidence>
<proteinExistence type="inferred from homology"/>
<feature type="domain" description="Helicase ATP-binding" evidence="9">
    <location>
        <begin position="159"/>
        <end position="335"/>
    </location>
</feature>
<keyword evidence="5 7" id="KW-0694">RNA-binding</keyword>
<name>A0A0G4H3S2_9ALVE</name>
<dbReference type="Pfam" id="PF00271">
    <property type="entry name" value="Helicase_C"/>
    <property type="match status" value="1"/>
</dbReference>
<comment type="domain">
    <text evidence="7">The Q motif is unique to and characteristic of the DEAD box family of RNA helicases and controls ATP binding and hydrolysis.</text>
</comment>
<dbReference type="AlphaFoldDB" id="A0A0G4H3S2"/>
<dbReference type="EMBL" id="CDMZ01001842">
    <property type="protein sequence ID" value="CEM38272.1"/>
    <property type="molecule type" value="Genomic_DNA"/>
</dbReference>
<feature type="compositionally biased region" description="Basic and acidic residues" evidence="8">
    <location>
        <begin position="63"/>
        <end position="94"/>
    </location>
</feature>
<evidence type="ECO:0000313" key="12">
    <source>
        <dbReference type="EMBL" id="CEM38272.1"/>
    </source>
</evidence>
<feature type="compositionally biased region" description="Acidic residues" evidence="8">
    <location>
        <begin position="770"/>
        <end position="780"/>
    </location>
</feature>
<evidence type="ECO:0000259" key="11">
    <source>
        <dbReference type="PROSITE" id="PS51195"/>
    </source>
</evidence>
<feature type="short sequence motif" description="Q motif" evidence="6">
    <location>
        <begin position="128"/>
        <end position="156"/>
    </location>
</feature>
<dbReference type="GO" id="GO:0003724">
    <property type="term" value="F:RNA helicase activity"/>
    <property type="evidence" value="ECO:0007669"/>
    <property type="project" value="UniProtKB-EC"/>
</dbReference>
<evidence type="ECO:0000256" key="3">
    <source>
        <dbReference type="ARBA" id="ARBA00022806"/>
    </source>
</evidence>
<evidence type="ECO:0000256" key="4">
    <source>
        <dbReference type="ARBA" id="ARBA00022840"/>
    </source>
</evidence>
<comment type="catalytic activity">
    <reaction evidence="7">
        <text>ATP + H2O = ADP + phosphate + H(+)</text>
        <dbReference type="Rhea" id="RHEA:13065"/>
        <dbReference type="ChEBI" id="CHEBI:15377"/>
        <dbReference type="ChEBI" id="CHEBI:15378"/>
        <dbReference type="ChEBI" id="CHEBI:30616"/>
        <dbReference type="ChEBI" id="CHEBI:43474"/>
        <dbReference type="ChEBI" id="CHEBI:456216"/>
        <dbReference type="EC" id="3.6.4.13"/>
    </reaction>
</comment>
<evidence type="ECO:0000256" key="1">
    <source>
        <dbReference type="ARBA" id="ARBA00022741"/>
    </source>
</evidence>
<feature type="compositionally biased region" description="Acidic residues" evidence="8">
    <location>
        <begin position="646"/>
        <end position="660"/>
    </location>
</feature>
<dbReference type="InterPro" id="IPR025313">
    <property type="entry name" value="SPB4-like_CTE"/>
</dbReference>
<evidence type="ECO:0000256" key="8">
    <source>
        <dbReference type="SAM" id="MobiDB-lite"/>
    </source>
</evidence>
<dbReference type="SMART" id="SM00490">
    <property type="entry name" value="HELICc"/>
    <property type="match status" value="1"/>
</dbReference>
<dbReference type="CDD" id="cd18787">
    <property type="entry name" value="SF2_C_DEAD"/>
    <property type="match status" value="1"/>
</dbReference>
<dbReference type="InterPro" id="IPR001650">
    <property type="entry name" value="Helicase_C-like"/>
</dbReference>
<comment type="function">
    <text evidence="7">RNA helicase.</text>
</comment>
<dbReference type="Gene3D" id="3.40.50.300">
    <property type="entry name" value="P-loop containing nucleotide triphosphate hydrolases"/>
    <property type="match status" value="2"/>
</dbReference>
<keyword evidence="2 7" id="KW-0378">Hydrolase</keyword>
<dbReference type="VEuPathDB" id="CryptoDB:Cvel_5648"/>
<dbReference type="CDD" id="cd17941">
    <property type="entry name" value="DEADc_DDX10"/>
    <property type="match status" value="1"/>
</dbReference>